<evidence type="ECO:0000313" key="2">
    <source>
        <dbReference type="EMBL" id="OXA47909.1"/>
    </source>
</evidence>
<reference evidence="2 3" key="1">
    <citation type="submission" date="2015-12" db="EMBL/GenBank/DDBJ databases">
        <title>The genome of Folsomia candida.</title>
        <authorList>
            <person name="Faddeeva A."/>
            <person name="Derks M.F."/>
            <person name="Anvar Y."/>
            <person name="Smit S."/>
            <person name="Van Straalen N."/>
            <person name="Roelofs D."/>
        </authorList>
    </citation>
    <scope>NUCLEOTIDE SEQUENCE [LARGE SCALE GENOMIC DNA]</scope>
    <source>
        <strain evidence="2 3">VU population</strain>
        <tissue evidence="2">Whole body</tissue>
    </source>
</reference>
<evidence type="ECO:0000259" key="1">
    <source>
        <dbReference type="Pfam" id="PF04970"/>
    </source>
</evidence>
<protein>
    <submittedName>
        <fullName evidence="2">Retinoic acid receptor responder protein 3</fullName>
    </submittedName>
</protein>
<dbReference type="Proteomes" id="UP000198287">
    <property type="component" value="Unassembled WGS sequence"/>
</dbReference>
<name>A0A226DRS1_FOLCA</name>
<proteinExistence type="predicted"/>
<keyword evidence="2" id="KW-0675">Receptor</keyword>
<gene>
    <name evidence="2" type="ORF">Fcan01_17157</name>
</gene>
<keyword evidence="3" id="KW-1185">Reference proteome</keyword>
<dbReference type="Gene3D" id="3.90.1720.10">
    <property type="entry name" value="endopeptidase domain like (from Nostoc punctiforme)"/>
    <property type="match status" value="1"/>
</dbReference>
<dbReference type="InterPro" id="IPR007053">
    <property type="entry name" value="LRAT_dom"/>
</dbReference>
<accession>A0A226DRS1</accession>
<dbReference type="EMBL" id="LNIX01000012">
    <property type="protein sequence ID" value="OXA47909.1"/>
    <property type="molecule type" value="Genomic_DNA"/>
</dbReference>
<feature type="domain" description="LRAT" evidence="1">
    <location>
        <begin position="17"/>
        <end position="117"/>
    </location>
</feature>
<evidence type="ECO:0000313" key="3">
    <source>
        <dbReference type="Proteomes" id="UP000198287"/>
    </source>
</evidence>
<comment type="caution">
    <text evidence="2">The sequence shown here is derived from an EMBL/GenBank/DDBJ whole genome shotgun (WGS) entry which is preliminary data.</text>
</comment>
<dbReference type="Pfam" id="PF04970">
    <property type="entry name" value="LRAT"/>
    <property type="match status" value="1"/>
</dbReference>
<dbReference type="OrthoDB" id="421951at2759"/>
<organism evidence="2 3">
    <name type="scientific">Folsomia candida</name>
    <name type="common">Springtail</name>
    <dbReference type="NCBI Taxonomy" id="158441"/>
    <lineage>
        <taxon>Eukaryota</taxon>
        <taxon>Metazoa</taxon>
        <taxon>Ecdysozoa</taxon>
        <taxon>Arthropoda</taxon>
        <taxon>Hexapoda</taxon>
        <taxon>Collembola</taxon>
        <taxon>Entomobryomorpha</taxon>
        <taxon>Isotomoidea</taxon>
        <taxon>Isotomidae</taxon>
        <taxon>Proisotominae</taxon>
        <taxon>Folsomia</taxon>
    </lineage>
</organism>
<sequence length="189" mass="21709">MPVGNNWTNYKNLLEEAMYIGKGVVVHVVQGESGNESVETFGKKGFEMLSDVVGDCECRINNLDKIAGNTGLRKQEDLKIFENFNEPELFSGSKVDVPYSLLEKNCEYYVKVWRYGKRFTVQGEMGIKVGIAFLKLLSDEDIEAESTPDNFWELRFSEEDRDHWVEWIESRTTNAKRIPMLTMVTSDLT</sequence>
<dbReference type="AlphaFoldDB" id="A0A226DRS1"/>